<sequence>IYVVDLRRAVYYQKCHDPDCRGYRSSLRPIPVHVFSNHSVAIGSSQMLDDKYPVDDDGWGHQPDDNNKPNFLQYEDTVEDNSSDSWWLEAIKVVEDVENKQTATELNTKDQMSDVSTSSAGEDTFASGCKGVIKSCLHPCRVKNDPSPFPYAVWGVYKEAIDDGDDEEWWLAVERTASQAELAYTSTNSGC</sequence>
<evidence type="ECO:0000256" key="3">
    <source>
        <dbReference type="ARBA" id="ARBA00044768"/>
    </source>
</evidence>
<dbReference type="GO" id="GO:0003682">
    <property type="term" value="F:chromatin binding"/>
    <property type="evidence" value="ECO:0007669"/>
    <property type="project" value="TreeGrafter"/>
</dbReference>
<dbReference type="InterPro" id="IPR044917">
    <property type="entry name" value="PRIMPOL"/>
</dbReference>
<comment type="caution">
    <text evidence="5">The sequence shown here is derived from an EMBL/GenBank/DDBJ whole genome shotgun (WGS) entry which is preliminary data.</text>
</comment>
<accession>A0A392NL92</accession>
<dbReference type="GO" id="GO:0009411">
    <property type="term" value="P:response to UV"/>
    <property type="evidence" value="ECO:0007669"/>
    <property type="project" value="TreeGrafter"/>
</dbReference>
<protein>
    <recommendedName>
        <fullName evidence="1">DNA-directed primase/polymerase protein</fullName>
        <ecNumber evidence="3">2.7.7.102</ecNumber>
    </recommendedName>
</protein>
<proteinExistence type="predicted"/>
<feature type="non-terminal residue" evidence="5">
    <location>
        <position position="1"/>
    </location>
</feature>
<evidence type="ECO:0000256" key="1">
    <source>
        <dbReference type="ARBA" id="ARBA00026139"/>
    </source>
</evidence>
<evidence type="ECO:0000313" key="6">
    <source>
        <dbReference type="Proteomes" id="UP000265520"/>
    </source>
</evidence>
<dbReference type="PANTHER" id="PTHR31399:SF0">
    <property type="entry name" value="DNA-DIRECTED PRIMASE_POLYMERASE PROTEIN"/>
    <property type="match status" value="1"/>
</dbReference>
<evidence type="ECO:0000313" key="5">
    <source>
        <dbReference type="EMBL" id="MCH99244.1"/>
    </source>
</evidence>
<comment type="catalytic activity">
    <reaction evidence="2">
        <text>ssDNA + n NTP = ssDNA/pppN(pN)n-1 hybrid + (n-1) diphosphate.</text>
        <dbReference type="EC" id="2.7.7.102"/>
    </reaction>
</comment>
<dbReference type="GO" id="GO:0006264">
    <property type="term" value="P:mitochondrial DNA replication"/>
    <property type="evidence" value="ECO:0007669"/>
    <property type="project" value="TreeGrafter"/>
</dbReference>
<evidence type="ECO:0000256" key="2">
    <source>
        <dbReference type="ARBA" id="ARBA00044677"/>
    </source>
</evidence>
<dbReference type="PANTHER" id="PTHR31399">
    <property type="entry name" value="DNA-DIRECTED PRIMASE / POLYMERASE PROTEIN"/>
    <property type="match status" value="1"/>
</dbReference>
<name>A0A392NL92_9FABA</name>
<dbReference type="EMBL" id="LXQA010039788">
    <property type="protein sequence ID" value="MCH99244.1"/>
    <property type="molecule type" value="Genomic_DNA"/>
</dbReference>
<comment type="catalytic activity">
    <reaction evidence="4">
        <text>DNA(n) + a 2'-deoxyribonucleoside 5'-triphosphate = DNA(n+1) + diphosphate</text>
        <dbReference type="Rhea" id="RHEA:22508"/>
        <dbReference type="Rhea" id="RHEA-COMP:17339"/>
        <dbReference type="Rhea" id="RHEA-COMP:17340"/>
        <dbReference type="ChEBI" id="CHEBI:33019"/>
        <dbReference type="ChEBI" id="CHEBI:61560"/>
        <dbReference type="ChEBI" id="CHEBI:173112"/>
        <dbReference type="EC" id="2.7.7.7"/>
    </reaction>
    <physiologicalReaction direction="left-to-right" evidence="4">
        <dbReference type="Rhea" id="RHEA:22509"/>
    </physiologicalReaction>
</comment>
<dbReference type="GO" id="GO:0005759">
    <property type="term" value="C:mitochondrial matrix"/>
    <property type="evidence" value="ECO:0007669"/>
    <property type="project" value="TreeGrafter"/>
</dbReference>
<reference evidence="5 6" key="1">
    <citation type="journal article" date="2018" name="Front. Plant Sci.">
        <title>Red Clover (Trifolium pratense) and Zigzag Clover (T. medium) - A Picture of Genomic Similarities and Differences.</title>
        <authorList>
            <person name="Dluhosova J."/>
            <person name="Istvanek J."/>
            <person name="Nedelnik J."/>
            <person name="Repkova J."/>
        </authorList>
    </citation>
    <scope>NUCLEOTIDE SEQUENCE [LARGE SCALE GENOMIC DNA]</scope>
    <source>
        <strain evidence="6">cv. 10/8</strain>
        <tissue evidence="5">Leaf</tissue>
    </source>
</reference>
<dbReference type="AlphaFoldDB" id="A0A392NL92"/>
<keyword evidence="6" id="KW-1185">Reference proteome</keyword>
<dbReference type="GO" id="GO:0005634">
    <property type="term" value="C:nucleus"/>
    <property type="evidence" value="ECO:0007669"/>
    <property type="project" value="TreeGrafter"/>
</dbReference>
<dbReference type="GO" id="GO:0031297">
    <property type="term" value="P:replication fork processing"/>
    <property type="evidence" value="ECO:0007669"/>
    <property type="project" value="TreeGrafter"/>
</dbReference>
<dbReference type="EC" id="2.7.7.102" evidence="3"/>
<dbReference type="GO" id="GO:0042276">
    <property type="term" value="P:error-prone translesion synthesis"/>
    <property type="evidence" value="ECO:0007669"/>
    <property type="project" value="InterPro"/>
</dbReference>
<evidence type="ECO:0000256" key="4">
    <source>
        <dbReference type="ARBA" id="ARBA00047303"/>
    </source>
</evidence>
<dbReference type="Proteomes" id="UP000265520">
    <property type="component" value="Unassembled WGS sequence"/>
</dbReference>
<dbReference type="GO" id="GO:0003887">
    <property type="term" value="F:DNA-directed DNA polymerase activity"/>
    <property type="evidence" value="ECO:0007669"/>
    <property type="project" value="UniProtKB-EC"/>
</dbReference>
<organism evidence="5 6">
    <name type="scientific">Trifolium medium</name>
    <dbReference type="NCBI Taxonomy" id="97028"/>
    <lineage>
        <taxon>Eukaryota</taxon>
        <taxon>Viridiplantae</taxon>
        <taxon>Streptophyta</taxon>
        <taxon>Embryophyta</taxon>
        <taxon>Tracheophyta</taxon>
        <taxon>Spermatophyta</taxon>
        <taxon>Magnoliopsida</taxon>
        <taxon>eudicotyledons</taxon>
        <taxon>Gunneridae</taxon>
        <taxon>Pentapetalae</taxon>
        <taxon>rosids</taxon>
        <taxon>fabids</taxon>
        <taxon>Fabales</taxon>
        <taxon>Fabaceae</taxon>
        <taxon>Papilionoideae</taxon>
        <taxon>50 kb inversion clade</taxon>
        <taxon>NPAAA clade</taxon>
        <taxon>Hologalegina</taxon>
        <taxon>IRL clade</taxon>
        <taxon>Trifolieae</taxon>
        <taxon>Trifolium</taxon>
    </lineage>
</organism>